<evidence type="ECO:0000256" key="1">
    <source>
        <dbReference type="SAM" id="MobiDB-lite"/>
    </source>
</evidence>
<keyword evidence="4" id="KW-1185">Reference proteome</keyword>
<feature type="compositionally biased region" description="Polar residues" evidence="1">
    <location>
        <begin position="445"/>
        <end position="459"/>
    </location>
</feature>
<evidence type="ECO:0000256" key="2">
    <source>
        <dbReference type="SAM" id="Phobius"/>
    </source>
</evidence>
<feature type="compositionally biased region" description="Polar residues" evidence="1">
    <location>
        <begin position="554"/>
        <end position="563"/>
    </location>
</feature>
<evidence type="ECO:0000313" key="3">
    <source>
        <dbReference type="EMBL" id="MBK1645337.1"/>
    </source>
</evidence>
<dbReference type="EMBL" id="NRSD01000011">
    <property type="protein sequence ID" value="MBK1645337.1"/>
    <property type="molecule type" value="Genomic_DNA"/>
</dbReference>
<feature type="transmembrane region" description="Helical" evidence="2">
    <location>
        <begin position="113"/>
        <end position="134"/>
    </location>
</feature>
<protein>
    <recommendedName>
        <fullName evidence="5">DUF2868 domain-containing protein</fullName>
    </recommendedName>
</protein>
<dbReference type="InterPro" id="IPR021296">
    <property type="entry name" value="DUF2868"/>
</dbReference>
<dbReference type="Proteomes" id="UP001138802">
    <property type="component" value="Unassembled WGS sequence"/>
</dbReference>
<comment type="caution">
    <text evidence="3">The sequence shown here is derived from an EMBL/GenBank/DDBJ whole genome shotgun (WGS) entry which is preliminary data.</text>
</comment>
<feature type="compositionally biased region" description="Polar residues" evidence="1">
    <location>
        <begin position="485"/>
        <end position="502"/>
    </location>
</feature>
<evidence type="ECO:0008006" key="5">
    <source>
        <dbReference type="Google" id="ProtNLM"/>
    </source>
</evidence>
<feature type="compositionally biased region" description="Low complexity" evidence="1">
    <location>
        <begin position="663"/>
        <end position="682"/>
    </location>
</feature>
<feature type="compositionally biased region" description="Low complexity" evidence="1">
    <location>
        <begin position="532"/>
        <end position="544"/>
    </location>
</feature>
<feature type="transmembrane region" description="Helical" evidence="2">
    <location>
        <begin position="146"/>
        <end position="168"/>
    </location>
</feature>
<keyword evidence="2" id="KW-0812">Transmembrane</keyword>
<feature type="compositionally biased region" description="Low complexity" evidence="1">
    <location>
        <begin position="632"/>
        <end position="655"/>
    </location>
</feature>
<dbReference type="AlphaFoldDB" id="A0A9X0WJK2"/>
<feature type="compositionally biased region" description="Basic residues" evidence="1">
    <location>
        <begin position="581"/>
        <end position="591"/>
    </location>
</feature>
<accession>A0A9X0WJK2</accession>
<organism evidence="3 4">
    <name type="scientific">Thiocapsa imhoffii</name>
    <dbReference type="NCBI Taxonomy" id="382777"/>
    <lineage>
        <taxon>Bacteria</taxon>
        <taxon>Pseudomonadati</taxon>
        <taxon>Pseudomonadota</taxon>
        <taxon>Gammaproteobacteria</taxon>
        <taxon>Chromatiales</taxon>
        <taxon>Chromatiaceae</taxon>
        <taxon>Thiocapsa</taxon>
    </lineage>
</organism>
<name>A0A9X0WJK2_9GAMM</name>
<keyword evidence="2" id="KW-0472">Membrane</keyword>
<feature type="transmembrane region" description="Helical" evidence="2">
    <location>
        <begin position="231"/>
        <end position="253"/>
    </location>
</feature>
<feature type="transmembrane region" description="Helical" evidence="2">
    <location>
        <begin position="336"/>
        <end position="359"/>
    </location>
</feature>
<sequence>MDLRYHSTEPQPGDATSVTARRWSVADLIDLEYYLDQDEQRLRENPTFRKTLTERDRSLYLETIAPALGQAEPHTPAHRRRGLRRWLEERRRSEAPEMRALLPGAAFHGAQRVVNWLVAILGWGAGIAVASALLSYDGTRPISVSWYLFLLVFLQVALVFMLLGTWAYRRVRGRGAVTPPALLVGILRPVLAKTTNWLQGHRIGHATGEFQERARASQGWLKSQHALYGPLSYLPLLISAQVFGVAFNLGVILTTMSLEWFTDIAFGWGSTLNVHPQTIFDLSRLIALPWGWLLGEGVGYPSLEQVAGSRIILEHWASATPVDKPDPLHLRSWGSFLMLAVLTYGLLPRLLLLGGSLLVQRMILARLPMTHSRTQALYARMLSPRIETTPSSARQGAEMPIPAASENRSQRVVGDAAAATSARPWRNALVRRPAPGRPPIVADASTGQAAPTAPSTANRATPVAEPVGAGRPFTVARETAEPTAPSRSSPPHATDAQASASTPRPAGTGTVTAEQPIRPSVPAVTDPDAERSVTSAAAVASARSPVPPSGPATAPQQEETSPATKPRIPEPDPPSQTTAKAKTKAKTKAKAPSKTARVEVAPRAAPPETSTPSGVDAPARERAVAPPRLLLSPRSRSAPAHPAHPAAPVAPASVPETPIEPTDAGVAAAADQAVSRPGPGRASRGGERFAPDACLLLLHVDIDDILEDEDHPRLQQMLLLHTGWRVGATATFGAGSAMNEEALAVLEQGVWQAPPPRIAVIEDGSQPPITENLRFLRDLRAAAGPRAQITLALVGDPNDEDRLPPMRSFDFIDWQRKVDQMADPYLRLEMLAHADEHGEE</sequence>
<proteinExistence type="predicted"/>
<reference evidence="3 4" key="1">
    <citation type="journal article" date="2020" name="Microorganisms">
        <title>Osmotic Adaptation and Compatible Solute Biosynthesis of Phototrophic Bacteria as Revealed from Genome Analyses.</title>
        <authorList>
            <person name="Imhoff J.F."/>
            <person name="Rahn T."/>
            <person name="Kunzel S."/>
            <person name="Keller A."/>
            <person name="Neulinger S.C."/>
        </authorList>
    </citation>
    <scope>NUCLEOTIDE SEQUENCE [LARGE SCALE GENOMIC DNA]</scope>
    <source>
        <strain evidence="3 4">DSM 21303</strain>
    </source>
</reference>
<feature type="region of interest" description="Disordered" evidence="1">
    <location>
        <begin position="632"/>
        <end position="686"/>
    </location>
</feature>
<dbReference type="RefSeq" id="WP_200388140.1">
    <property type="nucleotide sequence ID" value="NZ_NRSD01000011.1"/>
</dbReference>
<gene>
    <name evidence="3" type="ORF">CKO25_11930</name>
</gene>
<feature type="compositionally biased region" description="Low complexity" evidence="1">
    <location>
        <begin position="592"/>
        <end position="608"/>
    </location>
</feature>
<feature type="region of interest" description="Disordered" evidence="1">
    <location>
        <begin position="389"/>
        <end position="620"/>
    </location>
</feature>
<keyword evidence="2" id="KW-1133">Transmembrane helix</keyword>
<evidence type="ECO:0000313" key="4">
    <source>
        <dbReference type="Proteomes" id="UP001138802"/>
    </source>
</evidence>
<dbReference type="Pfam" id="PF11067">
    <property type="entry name" value="DUF2868"/>
    <property type="match status" value="1"/>
</dbReference>